<dbReference type="Proteomes" id="UP000318815">
    <property type="component" value="Unassembled WGS sequence"/>
</dbReference>
<keyword evidence="2" id="KW-1185">Reference proteome</keyword>
<evidence type="ECO:0000313" key="1">
    <source>
        <dbReference type="EMBL" id="TWV99924.1"/>
    </source>
</evidence>
<dbReference type="Pfam" id="PF16132">
    <property type="entry name" value="DUF4843"/>
    <property type="match status" value="1"/>
</dbReference>
<dbReference type="OrthoDB" id="1096291at2"/>
<dbReference type="InterPro" id="IPR032299">
    <property type="entry name" value="DUF4843"/>
</dbReference>
<dbReference type="EMBL" id="VOHS01000012">
    <property type="protein sequence ID" value="TWV99924.1"/>
    <property type="molecule type" value="Genomic_DNA"/>
</dbReference>
<accession>A0A5C6LR56</accession>
<evidence type="ECO:0000313" key="2">
    <source>
        <dbReference type="Proteomes" id="UP000318815"/>
    </source>
</evidence>
<gene>
    <name evidence="1" type="ORF">FEF09_14060</name>
</gene>
<protein>
    <submittedName>
        <fullName evidence="1">DUF4843 domain-containing protein</fullName>
    </submittedName>
</protein>
<organism evidence="1 2">
    <name type="scientific">Chitinophaga pinensis</name>
    <dbReference type="NCBI Taxonomy" id="79329"/>
    <lineage>
        <taxon>Bacteria</taxon>
        <taxon>Pseudomonadati</taxon>
        <taxon>Bacteroidota</taxon>
        <taxon>Chitinophagia</taxon>
        <taxon>Chitinophagales</taxon>
        <taxon>Chitinophagaceae</taxon>
        <taxon>Chitinophaga</taxon>
    </lineage>
</organism>
<comment type="caution">
    <text evidence="1">The sequence shown here is derived from an EMBL/GenBank/DDBJ whole genome shotgun (WGS) entry which is preliminary data.</text>
</comment>
<proteinExistence type="predicted"/>
<dbReference type="AlphaFoldDB" id="A0A5C6LR56"/>
<reference evidence="1 2" key="1">
    <citation type="submission" date="2019-08" db="EMBL/GenBank/DDBJ databases">
        <title>Whole genome sequencing of chitin degrading bacteria Chitinophaga pinensis YS16.</title>
        <authorList>
            <person name="Singh R.P."/>
            <person name="Manchanda G."/>
            <person name="Maurya I.K."/>
            <person name="Joshi N.K."/>
            <person name="Srivastava A.K."/>
        </authorList>
    </citation>
    <scope>NUCLEOTIDE SEQUENCE [LARGE SCALE GENOMIC DNA]</scope>
    <source>
        <strain evidence="1 2">YS-16</strain>
    </source>
</reference>
<name>A0A5C6LR56_9BACT</name>
<sequence length="113" mass="12910">MNYGNVRNTQRIDTLLFTFSLADANLKDSILQIRVDLMGRQADHDRSFGVKVIDSLSSAVAGVHYEALADSYIMPANKSWMYIPYRSIARKKCRNVSICCISAYYPIRISIRR</sequence>